<dbReference type="Pfam" id="PF13344">
    <property type="entry name" value="Hydrolase_6"/>
    <property type="match status" value="1"/>
</dbReference>
<gene>
    <name evidence="1" type="ORF">EA472_11955</name>
</gene>
<evidence type="ECO:0000313" key="2">
    <source>
        <dbReference type="Proteomes" id="UP000281431"/>
    </source>
</evidence>
<protein>
    <submittedName>
        <fullName evidence="1">HAD-IIA family hydrolase</fullName>
    </submittedName>
</protein>
<reference evidence="1 2" key="1">
    <citation type="submission" date="2018-10" db="EMBL/GenBank/DDBJ databases">
        <title>Natrarchaeobius chitinivorans gen. nov., sp. nov., and Natrarchaeobius haloalkaliphilus sp. nov., alkaliphilic, chitin-utilizing haloarchaea from hypersaline alkaline lakes.</title>
        <authorList>
            <person name="Sorokin D.Y."/>
            <person name="Elcheninov A.G."/>
            <person name="Kostrikina N.A."/>
            <person name="Bale N.J."/>
            <person name="Sinninghe Damste J.S."/>
            <person name="Khijniak T.V."/>
            <person name="Kublanov I.V."/>
            <person name="Toshchakov S.V."/>
        </authorList>
    </citation>
    <scope>NUCLEOTIDE SEQUENCE [LARGE SCALE GENOMIC DNA]</scope>
    <source>
        <strain evidence="1 2">AArcht7</strain>
    </source>
</reference>
<dbReference type="Proteomes" id="UP000281431">
    <property type="component" value="Unassembled WGS sequence"/>
</dbReference>
<dbReference type="AlphaFoldDB" id="A0A3N6MY05"/>
<keyword evidence="1" id="KW-0378">Hydrolase</keyword>
<proteinExistence type="predicted"/>
<dbReference type="EMBL" id="REFZ01000007">
    <property type="protein sequence ID" value="RQG99936.1"/>
    <property type="molecule type" value="Genomic_DNA"/>
</dbReference>
<name>A0A3N6MY05_NATCH</name>
<dbReference type="GO" id="GO:0005737">
    <property type="term" value="C:cytoplasm"/>
    <property type="evidence" value="ECO:0007669"/>
    <property type="project" value="TreeGrafter"/>
</dbReference>
<dbReference type="Gene3D" id="3.40.50.1000">
    <property type="entry name" value="HAD superfamily/HAD-like"/>
    <property type="match status" value="2"/>
</dbReference>
<sequence length="262" mass="27833">MTGLGSVEGALVDLDGTVYRGETLIPGAADGIEALRTRGVPVLFLSNNPLKSRSAYARKLTGMGLRAEPDDILNSTVVSVDYLVREHDDDGIYVIGESHLEGELEAAGLELTDDPDRVDVVLISMDRSLDYEALTTALQSIDDETTILATNPDATCPVEDGEIPDAGTTVAAIEAATGREIDRVIGKPSPITVEAASERLGVESSRCLVVGDRIETDVRMGVQSGMQTALVLSGVTDREDLRESTIRPDVVLDDLGDVSSHL</sequence>
<dbReference type="SUPFAM" id="SSF56784">
    <property type="entry name" value="HAD-like"/>
    <property type="match status" value="1"/>
</dbReference>
<dbReference type="Pfam" id="PF13242">
    <property type="entry name" value="Hydrolase_like"/>
    <property type="match status" value="1"/>
</dbReference>
<evidence type="ECO:0000313" key="1">
    <source>
        <dbReference type="EMBL" id="RQG99936.1"/>
    </source>
</evidence>
<dbReference type="PANTHER" id="PTHR19288:SF46">
    <property type="entry name" value="HALOACID DEHALOGENASE-LIKE HYDROLASE DOMAIN-CONTAINING PROTEIN 2"/>
    <property type="match status" value="1"/>
</dbReference>
<dbReference type="GO" id="GO:0016791">
    <property type="term" value="F:phosphatase activity"/>
    <property type="evidence" value="ECO:0007669"/>
    <property type="project" value="TreeGrafter"/>
</dbReference>
<accession>A0A3N6MY05</accession>
<keyword evidence="2" id="KW-1185">Reference proteome</keyword>
<dbReference type="InterPro" id="IPR006357">
    <property type="entry name" value="HAD-SF_hydro_IIA"/>
</dbReference>
<dbReference type="PANTHER" id="PTHR19288">
    <property type="entry name" value="4-NITROPHENYLPHOSPHATASE-RELATED"/>
    <property type="match status" value="1"/>
</dbReference>
<dbReference type="OrthoDB" id="25155at2157"/>
<dbReference type="NCBIfam" id="TIGR01460">
    <property type="entry name" value="HAD-SF-IIA"/>
    <property type="match status" value="1"/>
</dbReference>
<comment type="caution">
    <text evidence="1">The sequence shown here is derived from an EMBL/GenBank/DDBJ whole genome shotgun (WGS) entry which is preliminary data.</text>
</comment>
<dbReference type="PIRSF" id="PIRSF000915">
    <property type="entry name" value="PGP-type_phosphatase"/>
    <property type="match status" value="1"/>
</dbReference>
<dbReference type="InterPro" id="IPR023214">
    <property type="entry name" value="HAD_sf"/>
</dbReference>
<organism evidence="1 2">
    <name type="scientific">Natrarchaeobius chitinivorans</name>
    <dbReference type="NCBI Taxonomy" id="1679083"/>
    <lineage>
        <taxon>Archaea</taxon>
        <taxon>Methanobacteriati</taxon>
        <taxon>Methanobacteriota</taxon>
        <taxon>Stenosarchaea group</taxon>
        <taxon>Halobacteria</taxon>
        <taxon>Halobacteriales</taxon>
        <taxon>Natrialbaceae</taxon>
        <taxon>Natrarchaeobius</taxon>
    </lineage>
</organism>
<dbReference type="InterPro" id="IPR036412">
    <property type="entry name" value="HAD-like_sf"/>
</dbReference>